<name>A0LNW9_SYNFM</name>
<dbReference type="InterPro" id="IPR050495">
    <property type="entry name" value="ATG22/LtaA_families"/>
</dbReference>
<organism evidence="8 9">
    <name type="scientific">Syntrophobacter fumaroxidans (strain DSM 10017 / MPOB)</name>
    <dbReference type="NCBI Taxonomy" id="335543"/>
    <lineage>
        <taxon>Bacteria</taxon>
        <taxon>Pseudomonadati</taxon>
        <taxon>Thermodesulfobacteriota</taxon>
        <taxon>Syntrophobacteria</taxon>
        <taxon>Syntrophobacterales</taxon>
        <taxon>Syntrophobacteraceae</taxon>
        <taxon>Syntrophobacter</taxon>
    </lineage>
</organism>
<reference evidence="8 9" key="1">
    <citation type="submission" date="2006-10" db="EMBL/GenBank/DDBJ databases">
        <title>Complete sequence of Syntrophobacter fumaroxidans MPOB.</title>
        <authorList>
            <consortium name="US DOE Joint Genome Institute"/>
            <person name="Copeland A."/>
            <person name="Lucas S."/>
            <person name="Lapidus A."/>
            <person name="Barry K."/>
            <person name="Detter J.C."/>
            <person name="Glavina del Rio T."/>
            <person name="Hammon N."/>
            <person name="Israni S."/>
            <person name="Pitluck S."/>
            <person name="Goltsman E.G."/>
            <person name="Martinez M."/>
            <person name="Schmutz J."/>
            <person name="Larimer F."/>
            <person name="Land M."/>
            <person name="Hauser L."/>
            <person name="Kyrpides N."/>
            <person name="Kim E."/>
            <person name="Boone D.R."/>
            <person name="Brockman F."/>
            <person name="Culley D."/>
            <person name="Ferry J."/>
            <person name="Gunsalus R."/>
            <person name="McInerney M.J."/>
            <person name="Morrison M."/>
            <person name="Plugge C."/>
            <person name="Rohlin L."/>
            <person name="Scholten J."/>
            <person name="Sieber J."/>
            <person name="Stams A.J.M."/>
            <person name="Worm P."/>
            <person name="Henstra A.M."/>
            <person name="Richardson P."/>
        </authorList>
    </citation>
    <scope>NUCLEOTIDE SEQUENCE [LARGE SCALE GENOMIC DNA]</scope>
    <source>
        <strain evidence="9">DSM 10017 / MPOB</strain>
    </source>
</reference>
<proteinExistence type="predicted"/>
<dbReference type="InParanoid" id="A0LNW9"/>
<evidence type="ECO:0000313" key="9">
    <source>
        <dbReference type="Proteomes" id="UP000001784"/>
    </source>
</evidence>
<dbReference type="Proteomes" id="UP000001784">
    <property type="component" value="Chromosome"/>
</dbReference>
<dbReference type="Pfam" id="PF11700">
    <property type="entry name" value="ATG22"/>
    <property type="match status" value="2"/>
</dbReference>
<evidence type="ECO:0000256" key="6">
    <source>
        <dbReference type="SAM" id="Phobius"/>
    </source>
</evidence>
<keyword evidence="3 6" id="KW-0812">Transmembrane</keyword>
<dbReference type="OrthoDB" id="9768783at2"/>
<feature type="transmembrane region" description="Helical" evidence="6">
    <location>
        <begin position="235"/>
        <end position="258"/>
    </location>
</feature>
<feature type="transmembrane region" description="Helical" evidence="6">
    <location>
        <begin position="81"/>
        <end position="100"/>
    </location>
</feature>
<dbReference type="Gene3D" id="1.20.1250.20">
    <property type="entry name" value="MFS general substrate transporter like domains"/>
    <property type="match status" value="1"/>
</dbReference>
<dbReference type="InterPro" id="IPR036259">
    <property type="entry name" value="MFS_trans_sf"/>
</dbReference>
<accession>A0LNW9</accession>
<dbReference type="eggNOG" id="COG2270">
    <property type="taxonomic scope" value="Bacteria"/>
</dbReference>
<evidence type="ECO:0000256" key="1">
    <source>
        <dbReference type="ARBA" id="ARBA00004127"/>
    </source>
</evidence>
<feature type="transmembrane region" description="Helical" evidence="6">
    <location>
        <begin position="325"/>
        <end position="347"/>
    </location>
</feature>
<keyword evidence="5 6" id="KW-0472">Membrane</keyword>
<feature type="transmembrane region" description="Helical" evidence="6">
    <location>
        <begin position="270"/>
        <end position="289"/>
    </location>
</feature>
<dbReference type="GO" id="GO:0012505">
    <property type="term" value="C:endomembrane system"/>
    <property type="evidence" value="ECO:0007669"/>
    <property type="project" value="UniProtKB-SubCell"/>
</dbReference>
<feature type="transmembrane region" description="Helical" evidence="6">
    <location>
        <begin position="359"/>
        <end position="378"/>
    </location>
</feature>
<feature type="transmembrane region" description="Helical" evidence="6">
    <location>
        <begin position="140"/>
        <end position="161"/>
    </location>
</feature>
<evidence type="ECO:0000259" key="7">
    <source>
        <dbReference type="PROSITE" id="PS50850"/>
    </source>
</evidence>
<dbReference type="PANTHER" id="PTHR23519">
    <property type="entry name" value="AUTOPHAGY-RELATED PROTEIN 22"/>
    <property type="match status" value="1"/>
</dbReference>
<feature type="transmembrane region" description="Helical" evidence="6">
    <location>
        <begin position="12"/>
        <end position="33"/>
    </location>
</feature>
<evidence type="ECO:0000256" key="4">
    <source>
        <dbReference type="ARBA" id="ARBA00022989"/>
    </source>
</evidence>
<keyword evidence="2" id="KW-0813">Transport</keyword>
<feature type="transmembrane region" description="Helical" evidence="6">
    <location>
        <begin position="390"/>
        <end position="409"/>
    </location>
</feature>
<evidence type="ECO:0000313" key="8">
    <source>
        <dbReference type="EMBL" id="ABK19121.1"/>
    </source>
</evidence>
<dbReference type="HOGENOM" id="CLU_017518_3_0_7"/>
<keyword evidence="4 6" id="KW-1133">Transmembrane helix</keyword>
<feature type="transmembrane region" description="Helical" evidence="6">
    <location>
        <begin position="301"/>
        <end position="319"/>
    </location>
</feature>
<dbReference type="CDD" id="cd17482">
    <property type="entry name" value="MFS_YxiO_like"/>
    <property type="match status" value="1"/>
</dbReference>
<dbReference type="AlphaFoldDB" id="A0LNW9"/>
<dbReference type="PROSITE" id="PS50850">
    <property type="entry name" value="MFS"/>
    <property type="match status" value="1"/>
</dbReference>
<feature type="transmembrane region" description="Helical" evidence="6">
    <location>
        <begin position="181"/>
        <end position="201"/>
    </location>
</feature>
<dbReference type="SUPFAM" id="SSF103473">
    <property type="entry name" value="MFS general substrate transporter"/>
    <property type="match status" value="1"/>
</dbReference>
<dbReference type="RefSeq" id="WP_011700246.1">
    <property type="nucleotide sequence ID" value="NC_008554.1"/>
</dbReference>
<evidence type="ECO:0000256" key="3">
    <source>
        <dbReference type="ARBA" id="ARBA00022692"/>
    </source>
</evidence>
<gene>
    <name evidence="8" type="ordered locus">Sfum_3450</name>
</gene>
<evidence type="ECO:0000256" key="2">
    <source>
        <dbReference type="ARBA" id="ARBA00022448"/>
    </source>
</evidence>
<dbReference type="GO" id="GO:0022857">
    <property type="term" value="F:transmembrane transporter activity"/>
    <property type="evidence" value="ECO:0007669"/>
    <property type="project" value="InterPro"/>
</dbReference>
<dbReference type="KEGG" id="sfu:Sfum_3450"/>
<evidence type="ECO:0000256" key="5">
    <source>
        <dbReference type="ARBA" id="ARBA00023136"/>
    </source>
</evidence>
<dbReference type="InterPro" id="IPR020846">
    <property type="entry name" value="MFS_dom"/>
</dbReference>
<keyword evidence="9" id="KW-1185">Reference proteome</keyword>
<feature type="transmembrane region" description="Helical" evidence="6">
    <location>
        <begin position="53"/>
        <end position="72"/>
    </location>
</feature>
<dbReference type="InterPro" id="IPR024671">
    <property type="entry name" value="Atg22-like"/>
</dbReference>
<protein>
    <submittedName>
        <fullName evidence="8">Major facilitator superfamily MFS_1</fullName>
    </submittedName>
</protein>
<dbReference type="PANTHER" id="PTHR23519:SF1">
    <property type="entry name" value="AUTOPHAGY-RELATED PROTEIN 22"/>
    <property type="match status" value="1"/>
</dbReference>
<feature type="domain" description="Major facilitator superfamily (MFS) profile" evidence="7">
    <location>
        <begin position="235"/>
        <end position="436"/>
    </location>
</feature>
<sequence length="436" mass="47426">MKSDRKIVSWALYDWANSAFATTVMAGFFPVFFKEYWSAGTDASVSTFHLGAANSLSSVIVAALTPILGAIADRGNSRKRFLFFFTALGIFMTGCLFHVGKGNWELAAAIYVVASIGFFCGCMFYDSLIVNVADDPRLDYVSALGYAYGYLGGGLLFALNVAMTLSPGTFGLAGPGEAVRLSFVSVAVWWAVFSVPIFVFVKEPRHAVTPSVVQAVREGFRQLGASVARIRSFRVVILFLLGYWLYIDATSTIIRMAVDYGLSLGFSSRSLVLALLITQFVAFPCAIAFGKIGERIGAKNGIFICIGVYFLITLWGYFMENEIEFYILAVLIATVQGGIQSLSRSLFARIIPKSQSGEFFGFYNMLGKFAAVIGPVLMGWASLVTGSPRISILTVGILFLGGAAVLTFVDEAEGRRLVERLEDNEQQAPQPVLPTR</sequence>
<comment type="subcellular location">
    <subcellularLocation>
        <location evidence="1">Endomembrane system</location>
        <topology evidence="1">Multi-pass membrane protein</topology>
    </subcellularLocation>
</comment>
<dbReference type="EMBL" id="CP000478">
    <property type="protein sequence ID" value="ABK19121.1"/>
    <property type="molecule type" value="Genomic_DNA"/>
</dbReference>
<feature type="transmembrane region" description="Helical" evidence="6">
    <location>
        <begin position="106"/>
        <end position="128"/>
    </location>
</feature>